<feature type="compositionally biased region" description="Basic and acidic residues" evidence="1">
    <location>
        <begin position="166"/>
        <end position="175"/>
    </location>
</feature>
<accession>A0A067TJJ7</accession>
<feature type="compositionally biased region" description="Polar residues" evidence="1">
    <location>
        <begin position="329"/>
        <end position="338"/>
    </location>
</feature>
<dbReference type="HOGENOM" id="CLU_572432_0_0_1"/>
<dbReference type="OrthoDB" id="10258692at2759"/>
<feature type="compositionally biased region" description="Basic and acidic residues" evidence="1">
    <location>
        <begin position="379"/>
        <end position="393"/>
    </location>
</feature>
<organism evidence="2 3">
    <name type="scientific">Galerina marginata (strain CBS 339.88)</name>
    <dbReference type="NCBI Taxonomy" id="685588"/>
    <lineage>
        <taxon>Eukaryota</taxon>
        <taxon>Fungi</taxon>
        <taxon>Dikarya</taxon>
        <taxon>Basidiomycota</taxon>
        <taxon>Agaricomycotina</taxon>
        <taxon>Agaricomycetes</taxon>
        <taxon>Agaricomycetidae</taxon>
        <taxon>Agaricales</taxon>
        <taxon>Agaricineae</taxon>
        <taxon>Strophariaceae</taxon>
        <taxon>Galerina</taxon>
    </lineage>
</organism>
<protein>
    <submittedName>
        <fullName evidence="2">Uncharacterized protein</fullName>
    </submittedName>
</protein>
<keyword evidence="3" id="KW-1185">Reference proteome</keyword>
<feature type="compositionally biased region" description="Basic and acidic residues" evidence="1">
    <location>
        <begin position="240"/>
        <end position="252"/>
    </location>
</feature>
<dbReference type="EMBL" id="KL142372">
    <property type="protein sequence ID" value="KDR80089.1"/>
    <property type="molecule type" value="Genomic_DNA"/>
</dbReference>
<evidence type="ECO:0000313" key="2">
    <source>
        <dbReference type="EMBL" id="KDR80089.1"/>
    </source>
</evidence>
<gene>
    <name evidence="2" type="ORF">GALMADRAFT_1178549</name>
</gene>
<proteinExistence type="predicted"/>
<feature type="compositionally biased region" description="Pro residues" evidence="1">
    <location>
        <begin position="346"/>
        <end position="356"/>
    </location>
</feature>
<name>A0A067TJJ7_GALM3</name>
<dbReference type="Proteomes" id="UP000027222">
    <property type="component" value="Unassembled WGS sequence"/>
</dbReference>
<dbReference type="AlphaFoldDB" id="A0A067TJJ7"/>
<reference evidence="3" key="1">
    <citation type="journal article" date="2014" name="Proc. Natl. Acad. Sci. U.S.A.">
        <title>Extensive sampling of basidiomycete genomes demonstrates inadequacy of the white-rot/brown-rot paradigm for wood decay fungi.</title>
        <authorList>
            <person name="Riley R."/>
            <person name="Salamov A.A."/>
            <person name="Brown D.W."/>
            <person name="Nagy L.G."/>
            <person name="Floudas D."/>
            <person name="Held B.W."/>
            <person name="Levasseur A."/>
            <person name="Lombard V."/>
            <person name="Morin E."/>
            <person name="Otillar R."/>
            <person name="Lindquist E.A."/>
            <person name="Sun H."/>
            <person name="LaButti K.M."/>
            <person name="Schmutz J."/>
            <person name="Jabbour D."/>
            <person name="Luo H."/>
            <person name="Baker S.E."/>
            <person name="Pisabarro A.G."/>
            <person name="Walton J.D."/>
            <person name="Blanchette R.A."/>
            <person name="Henrissat B."/>
            <person name="Martin F."/>
            <person name="Cullen D."/>
            <person name="Hibbett D.S."/>
            <person name="Grigoriev I.V."/>
        </authorList>
    </citation>
    <scope>NUCLEOTIDE SEQUENCE [LARGE SCALE GENOMIC DNA]</scope>
    <source>
        <strain evidence="3">CBS 339.88</strain>
    </source>
</reference>
<evidence type="ECO:0000313" key="3">
    <source>
        <dbReference type="Proteomes" id="UP000027222"/>
    </source>
</evidence>
<feature type="compositionally biased region" description="Basic and acidic residues" evidence="1">
    <location>
        <begin position="182"/>
        <end position="192"/>
    </location>
</feature>
<feature type="region of interest" description="Disordered" evidence="1">
    <location>
        <begin position="1"/>
        <end position="424"/>
    </location>
</feature>
<feature type="compositionally biased region" description="Polar residues" evidence="1">
    <location>
        <begin position="89"/>
        <end position="106"/>
    </location>
</feature>
<feature type="compositionally biased region" description="Low complexity" evidence="1">
    <location>
        <begin position="411"/>
        <end position="424"/>
    </location>
</feature>
<feature type="compositionally biased region" description="Basic and acidic residues" evidence="1">
    <location>
        <begin position="215"/>
        <end position="226"/>
    </location>
</feature>
<feature type="compositionally biased region" description="Polar residues" evidence="1">
    <location>
        <begin position="395"/>
        <end position="404"/>
    </location>
</feature>
<evidence type="ECO:0000256" key="1">
    <source>
        <dbReference type="SAM" id="MobiDB-lite"/>
    </source>
</evidence>
<sequence>MSAGGYDGPHFTSTFSRYEPRRSSGSISTGFDRPPNAPLRRRTPSPGPSRRPYDSYVPPRSDISYRDSMANVYRPGSNSYRPDYPASFYSRSPSPDTYSHHSQSRISDPDWDRGSSWRPAPLPIEAPNVWPERKIVPPSPSPTTSSRGRSIREESTRLFEPSDSWKQTHIDRPPRIDNSPSSDRHFDRRSRSSLDASPDQLVRTDRPPAYAPNGDRYRPASSKRDIFFPLARTDSYRPQYDNHRSTPLRRDPISPTSSHHRRGSGSVSNARTSDRFESPRSSRAVSISRKPSISPPPPTISPSWTAQDMDNEPWSYPPSAKLEPPTRAPSRSSIASTHVSDRKSPSVPPPTLPPPITVAKIVVVPKDDTGPPKALEQNDADKKAEQPSPDVKKPTVTTNGTSVRPTVVSLSEPKSVPKPTSPVVKKPAADMSIVSNDISVTKQSLSITSRNLYLIMPSASTEMTFLFLSLRFPSSEG</sequence>